<dbReference type="PANTHER" id="PTHR15162:SF7">
    <property type="entry name" value="SUCCINYLGLUTAMATE DESUCCINYLASE"/>
    <property type="match status" value="1"/>
</dbReference>
<protein>
    <recommendedName>
        <fullName evidence="5 6">Succinylglutamate desuccinylase</fullName>
        <ecNumber evidence="5 6">3.5.1.96</ecNumber>
    </recommendedName>
</protein>
<keyword evidence="2 5" id="KW-0479">Metal-binding</keyword>
<dbReference type="OrthoDB" id="5290473at2"/>
<sequence>MSIPNNDLLAFTLANPSYDKTMMWSFRGGKAYLECSGVLRLEPEQAPKHSVVLSAGVHGNETAPIELVNALVQQILAGELELNVRLLVILGHPQAMIEGTRFCDVNLNRLFCGAWQRYEGMEVERAKHLEASVKNFFDVHHAGEKFHYDLHTAIRGSEYEKFAVHPFTNGKSYSLAQFAFHAACGIEAVLLSHQPATTFSYHSYATHGAHAATVELGQVKPFGENDLTRLSAIRDSLVALLNKAELAEKSVEEMKLFEVIDVLTKDSEDYQLNIPSDLKNFTGFEAGFVLAESSLGQYVIEQEGDAIVFPNTQLPVGQRAGLVVRVKDWSEFQ</sequence>
<evidence type="ECO:0000256" key="1">
    <source>
        <dbReference type="ARBA" id="ARBA00022503"/>
    </source>
</evidence>
<dbReference type="Proteomes" id="UP000295729">
    <property type="component" value="Unassembled WGS sequence"/>
</dbReference>
<evidence type="ECO:0000259" key="7">
    <source>
        <dbReference type="Pfam" id="PF04952"/>
    </source>
</evidence>
<keyword evidence="4 5" id="KW-0862">Zinc</keyword>
<feature type="domain" description="Succinylglutamate desuccinylase/Aspartoacylase catalytic" evidence="8">
    <location>
        <begin position="49"/>
        <end position="240"/>
    </location>
</feature>
<dbReference type="Gene3D" id="3.40.630.10">
    <property type="entry name" value="Zn peptidases"/>
    <property type="match status" value="1"/>
</dbReference>
<evidence type="ECO:0000256" key="3">
    <source>
        <dbReference type="ARBA" id="ARBA00022801"/>
    </source>
</evidence>
<feature type="binding site" evidence="5">
    <location>
        <position position="61"/>
    </location>
    <ligand>
        <name>Zn(2+)</name>
        <dbReference type="ChEBI" id="CHEBI:29105"/>
    </ligand>
</feature>
<evidence type="ECO:0000256" key="5">
    <source>
        <dbReference type="HAMAP-Rule" id="MF_00767"/>
    </source>
</evidence>
<comment type="cofactor">
    <cofactor evidence="5">
        <name>Zn(2+)</name>
        <dbReference type="ChEBI" id="CHEBI:29105"/>
    </cofactor>
    <text evidence="5">Binds 1 zinc ion per subunit.</text>
</comment>
<dbReference type="GO" id="GO:0016788">
    <property type="term" value="F:hydrolase activity, acting on ester bonds"/>
    <property type="evidence" value="ECO:0007669"/>
    <property type="project" value="UniProtKB-UniRule"/>
</dbReference>
<keyword evidence="3 5" id="KW-0378">Hydrolase</keyword>
<dbReference type="GO" id="GO:0019544">
    <property type="term" value="P:L-arginine catabolic process to L-glutamate"/>
    <property type="evidence" value="ECO:0007669"/>
    <property type="project" value="UniProtKB-UniRule"/>
</dbReference>
<comment type="function">
    <text evidence="5">Transforms N(2)-succinylglutamate into succinate and glutamate.</text>
</comment>
<gene>
    <name evidence="5" type="primary">astE</name>
    <name evidence="9" type="ORF">C8D85_2442</name>
</gene>
<comment type="pathway">
    <text evidence="5">Amino-acid degradation; L-arginine degradation via AST pathway; L-glutamate and succinate from L-arginine: step 5/5.</text>
</comment>
<dbReference type="InterPro" id="IPR016681">
    <property type="entry name" value="SuccinylGlu_desuccinylase"/>
</dbReference>
<comment type="similarity">
    <text evidence="5">Belongs to the AspA/AstE family. Succinylglutamate desuccinylase subfamily.</text>
</comment>
<dbReference type="NCBIfam" id="TIGR03242">
    <property type="entry name" value="arg_catab_astE"/>
    <property type="match status" value="1"/>
</dbReference>
<dbReference type="InterPro" id="IPR050178">
    <property type="entry name" value="AspA/AstE_fam"/>
</dbReference>
<evidence type="ECO:0000259" key="8">
    <source>
        <dbReference type="Pfam" id="PF24827"/>
    </source>
</evidence>
<dbReference type="PANTHER" id="PTHR15162">
    <property type="entry name" value="ASPARTOACYLASE"/>
    <property type="match status" value="1"/>
</dbReference>
<evidence type="ECO:0000256" key="4">
    <source>
        <dbReference type="ARBA" id="ARBA00022833"/>
    </source>
</evidence>
<dbReference type="UniPathway" id="UPA00185">
    <property type="reaction ID" value="UER00283"/>
</dbReference>
<name>A0A4R6XA80_9GAMM</name>
<dbReference type="InterPro" id="IPR055438">
    <property type="entry name" value="AstE_AspA_cat"/>
</dbReference>
<evidence type="ECO:0000313" key="10">
    <source>
        <dbReference type="Proteomes" id="UP000295729"/>
    </source>
</evidence>
<feature type="domain" description="AstE/AspA barrel-sandwich hybrid" evidence="7">
    <location>
        <begin position="253"/>
        <end position="325"/>
    </location>
</feature>
<comment type="catalytic activity">
    <reaction evidence="5">
        <text>N-succinyl-L-glutamate + H2O = L-glutamate + succinate</text>
        <dbReference type="Rhea" id="RHEA:15169"/>
        <dbReference type="ChEBI" id="CHEBI:15377"/>
        <dbReference type="ChEBI" id="CHEBI:29985"/>
        <dbReference type="ChEBI" id="CHEBI:30031"/>
        <dbReference type="ChEBI" id="CHEBI:58763"/>
        <dbReference type="EC" id="3.5.1.96"/>
    </reaction>
</comment>
<dbReference type="CDD" id="cd03855">
    <property type="entry name" value="M14_ASTE"/>
    <property type="match status" value="1"/>
</dbReference>
<organism evidence="9 10">
    <name type="scientific">Marinomonas communis</name>
    <dbReference type="NCBI Taxonomy" id="28254"/>
    <lineage>
        <taxon>Bacteria</taxon>
        <taxon>Pseudomonadati</taxon>
        <taxon>Pseudomonadota</taxon>
        <taxon>Gammaproteobacteria</taxon>
        <taxon>Oceanospirillales</taxon>
        <taxon>Oceanospirillaceae</taxon>
        <taxon>Marinomonas</taxon>
    </lineage>
</organism>
<evidence type="ECO:0000256" key="2">
    <source>
        <dbReference type="ARBA" id="ARBA00022723"/>
    </source>
</evidence>
<dbReference type="PIRSF" id="PIRSF017020">
    <property type="entry name" value="AstE"/>
    <property type="match status" value="1"/>
</dbReference>
<reference evidence="9 10" key="1">
    <citation type="submission" date="2019-03" db="EMBL/GenBank/DDBJ databases">
        <title>Genomic Encyclopedia of Type Strains, Phase IV (KMG-IV): sequencing the most valuable type-strain genomes for metagenomic binning, comparative biology and taxonomic classification.</title>
        <authorList>
            <person name="Goeker M."/>
        </authorList>
    </citation>
    <scope>NUCLEOTIDE SEQUENCE [LARGE SCALE GENOMIC DNA]</scope>
    <source>
        <strain evidence="9 10">DSM 5604</strain>
    </source>
</reference>
<evidence type="ECO:0000256" key="6">
    <source>
        <dbReference type="NCBIfam" id="TIGR03242"/>
    </source>
</evidence>
<dbReference type="Pfam" id="PF04952">
    <property type="entry name" value="AstE_AspA_hybrid"/>
    <property type="match status" value="1"/>
</dbReference>
<dbReference type="SUPFAM" id="SSF53187">
    <property type="entry name" value="Zn-dependent exopeptidases"/>
    <property type="match status" value="1"/>
</dbReference>
<dbReference type="EC" id="3.5.1.96" evidence="5 6"/>
<keyword evidence="10" id="KW-1185">Reference proteome</keyword>
<dbReference type="HAMAP" id="MF_00767">
    <property type="entry name" value="Arg_catab_AstE"/>
    <property type="match status" value="1"/>
</dbReference>
<feature type="active site" evidence="5">
    <location>
        <position position="215"/>
    </location>
</feature>
<evidence type="ECO:0000313" key="9">
    <source>
        <dbReference type="EMBL" id="TDR12408.1"/>
    </source>
</evidence>
<comment type="caution">
    <text evidence="9">The sequence shown here is derived from an EMBL/GenBank/DDBJ whole genome shotgun (WGS) entry which is preliminary data.</text>
</comment>
<feature type="binding site" evidence="5">
    <location>
        <position position="58"/>
    </location>
    <ligand>
        <name>Zn(2+)</name>
        <dbReference type="ChEBI" id="CHEBI:29105"/>
    </ligand>
</feature>
<dbReference type="InterPro" id="IPR007036">
    <property type="entry name" value="Aste_AspA_hybrid_dom"/>
</dbReference>
<keyword evidence="1 5" id="KW-0056">Arginine metabolism</keyword>
<feature type="binding site" evidence="5">
    <location>
        <position position="151"/>
    </location>
    <ligand>
        <name>Zn(2+)</name>
        <dbReference type="ChEBI" id="CHEBI:29105"/>
    </ligand>
</feature>
<dbReference type="GO" id="GO:0009017">
    <property type="term" value="F:succinylglutamate desuccinylase activity"/>
    <property type="evidence" value="ECO:0007669"/>
    <property type="project" value="UniProtKB-UniRule"/>
</dbReference>
<dbReference type="GO" id="GO:0008270">
    <property type="term" value="F:zinc ion binding"/>
    <property type="evidence" value="ECO:0007669"/>
    <property type="project" value="UniProtKB-UniRule"/>
</dbReference>
<proteinExistence type="inferred from homology"/>
<dbReference type="EMBL" id="SNZA01000004">
    <property type="protein sequence ID" value="TDR12408.1"/>
    <property type="molecule type" value="Genomic_DNA"/>
</dbReference>
<dbReference type="NCBIfam" id="NF003706">
    <property type="entry name" value="PRK05324.1"/>
    <property type="match status" value="1"/>
</dbReference>
<dbReference type="Pfam" id="PF24827">
    <property type="entry name" value="AstE_AspA_cat"/>
    <property type="match status" value="1"/>
</dbReference>
<dbReference type="GO" id="GO:0019545">
    <property type="term" value="P:L-arginine catabolic process to succinate"/>
    <property type="evidence" value="ECO:0007669"/>
    <property type="project" value="UniProtKB-UniRule"/>
</dbReference>
<dbReference type="RefSeq" id="WP_133563089.1">
    <property type="nucleotide sequence ID" value="NZ_SNZA01000004.1"/>
</dbReference>
<accession>A0A4R6XA80</accession>
<dbReference type="AlphaFoldDB" id="A0A4R6XA80"/>